<dbReference type="Proteomes" id="UP000011770">
    <property type="component" value="Unassembled WGS sequence"/>
</dbReference>
<evidence type="ECO:0000256" key="1">
    <source>
        <dbReference type="SAM" id="Coils"/>
    </source>
</evidence>
<reference evidence="2 3" key="1">
    <citation type="submission" date="2013-01" db="EMBL/GenBank/DDBJ databases">
        <authorList>
            <person name="Harkins D.M."/>
            <person name="Durkin A.S."/>
            <person name="Brinkac L.M."/>
            <person name="Haft D.H."/>
            <person name="Selengut J.D."/>
            <person name="Sanka R."/>
            <person name="DePew J."/>
            <person name="Purushe J."/>
            <person name="Tulsiani S.M."/>
            <person name="Graham G.C."/>
            <person name="Burns M.-A."/>
            <person name="Dohnt M.F."/>
            <person name="Smythe L.D."/>
            <person name="McKay D.B."/>
            <person name="Craig S.B."/>
            <person name="Vinetz J.M."/>
            <person name="Sutton G.G."/>
            <person name="Nierman W.C."/>
            <person name="Fouts D.E."/>
        </authorList>
    </citation>
    <scope>NUCLEOTIDE SEQUENCE [LARGE SCALE GENOMIC DNA]</scope>
    <source>
        <strain evidence="2 3">LT2116</strain>
    </source>
</reference>
<dbReference type="EMBL" id="AHOR02000026">
    <property type="protein sequence ID" value="EMF82165.1"/>
    <property type="molecule type" value="Genomic_DNA"/>
</dbReference>
<evidence type="ECO:0000313" key="2">
    <source>
        <dbReference type="EMBL" id="EMF82165.1"/>
    </source>
</evidence>
<gene>
    <name evidence="2" type="ORF">LEP1GSC188_3373</name>
</gene>
<feature type="coiled-coil region" evidence="1">
    <location>
        <begin position="23"/>
        <end position="50"/>
    </location>
</feature>
<keyword evidence="1" id="KW-0175">Coiled coil</keyword>
<proteinExistence type="predicted"/>
<name>M3H0B0_9LEPT</name>
<protein>
    <submittedName>
        <fullName evidence="2">Uncharacterized protein</fullName>
    </submittedName>
</protein>
<dbReference type="AlphaFoldDB" id="M3H0B0"/>
<evidence type="ECO:0000313" key="3">
    <source>
        <dbReference type="Proteomes" id="UP000011770"/>
    </source>
</evidence>
<organism evidence="2 3">
    <name type="scientific">Leptospira weilii serovar Topaz str. LT2116</name>
    <dbReference type="NCBI Taxonomy" id="1088540"/>
    <lineage>
        <taxon>Bacteria</taxon>
        <taxon>Pseudomonadati</taxon>
        <taxon>Spirochaetota</taxon>
        <taxon>Spirochaetia</taxon>
        <taxon>Leptospirales</taxon>
        <taxon>Leptospiraceae</taxon>
        <taxon>Leptospira</taxon>
    </lineage>
</organism>
<comment type="caution">
    <text evidence="2">The sequence shown here is derived from an EMBL/GenBank/DDBJ whole genome shotgun (WGS) entry which is preliminary data.</text>
</comment>
<sequence>MRIKEKSVGSSIEKQIQIDPTEVQCLADVLETLESRIQKLEKAENLILKNLEAIS</sequence>
<accession>M3H0B0</accession>